<dbReference type="AlphaFoldDB" id="A0A0J9XXH8"/>
<dbReference type="InterPro" id="IPR056676">
    <property type="entry name" value="DUF7774"/>
</dbReference>
<evidence type="ECO:0000313" key="3">
    <source>
        <dbReference type="EMBL" id="CDP97908.1"/>
    </source>
</evidence>
<evidence type="ECO:0000259" key="2">
    <source>
        <dbReference type="Pfam" id="PF24983"/>
    </source>
</evidence>
<feature type="compositionally biased region" description="Basic and acidic residues" evidence="1">
    <location>
        <begin position="94"/>
        <end position="107"/>
    </location>
</feature>
<reference evidence="3" key="2">
    <citation type="submission" date="2012-12" db="EMBL/GenBank/DDBJ databases">
        <authorList>
            <person name="Gao Y.W."/>
            <person name="Fan S.T."/>
            <person name="Sun H.T."/>
            <person name="Wang Z."/>
            <person name="Gao X.L."/>
            <person name="Li Y.G."/>
            <person name="Wang T.C."/>
            <person name="Zhang K."/>
            <person name="Xu W.W."/>
            <person name="Yu Z.J."/>
            <person name="Xia X.Z."/>
        </authorList>
    </citation>
    <scope>NUCLEOTIDE SEQUENCE</scope>
    <source>
        <strain evidence="3">FR3</strain>
    </source>
</reference>
<feature type="compositionally biased region" description="Low complexity" evidence="1">
    <location>
        <begin position="131"/>
        <end position="142"/>
    </location>
</feature>
<feature type="compositionally biased region" description="Basic and acidic residues" evidence="1">
    <location>
        <begin position="151"/>
        <end position="160"/>
    </location>
</feature>
<name>A0A0J9XXH8_BRUMA</name>
<dbReference type="OMA" id="IGAKMTQ"/>
<organism evidence="3">
    <name type="scientific">Brugia malayi</name>
    <name type="common">Filarial nematode worm</name>
    <dbReference type="NCBI Taxonomy" id="6279"/>
    <lineage>
        <taxon>Eukaryota</taxon>
        <taxon>Metazoa</taxon>
        <taxon>Ecdysozoa</taxon>
        <taxon>Nematoda</taxon>
        <taxon>Chromadorea</taxon>
        <taxon>Rhabditida</taxon>
        <taxon>Spirurina</taxon>
        <taxon>Spiruromorpha</taxon>
        <taxon>Filarioidea</taxon>
        <taxon>Onchocercidae</taxon>
        <taxon>Brugia</taxon>
    </lineage>
</organism>
<dbReference type="EMBL" id="LN856992">
    <property type="protein sequence ID" value="CDP97908.1"/>
    <property type="molecule type" value="Genomic_DNA"/>
</dbReference>
<feature type="region of interest" description="Disordered" evidence="1">
    <location>
        <begin position="94"/>
        <end position="161"/>
    </location>
</feature>
<evidence type="ECO:0000313" key="4">
    <source>
        <dbReference type="WormBase" id="Bm10393"/>
    </source>
</evidence>
<feature type="compositionally biased region" description="Acidic residues" evidence="1">
    <location>
        <begin position="729"/>
        <end position="740"/>
    </location>
</feature>
<reference evidence="3" key="1">
    <citation type="journal article" date="2007" name="Science">
        <title>Draft genome of the filarial nematode parasite Brugia malayi.</title>
        <authorList>
            <person name="Ghedin E."/>
            <person name="Wang S."/>
            <person name="Spiro D."/>
            <person name="Caler E."/>
            <person name="Zhao Q."/>
            <person name="Crabtree J."/>
            <person name="Allen J.E."/>
            <person name="Delcher A.L."/>
            <person name="Guiliano D.B."/>
            <person name="Miranda-Saavedra D."/>
            <person name="Angiuoli S.V."/>
            <person name="Creasy T."/>
            <person name="Amedeo P."/>
            <person name="Haas B."/>
            <person name="El-Sayed N.M."/>
            <person name="Wortman J.R."/>
            <person name="Feldblyum T."/>
            <person name="Tallon L."/>
            <person name="Schatz M."/>
            <person name="Shumway M."/>
            <person name="Koo H."/>
            <person name="Salzberg S.L."/>
            <person name="Schobel S."/>
            <person name="Pertea M."/>
            <person name="Pop M."/>
            <person name="White O."/>
            <person name="Barton G.J."/>
            <person name="Carlow C.K."/>
            <person name="Crawford M.J."/>
            <person name="Daub J."/>
            <person name="Dimmic M.W."/>
            <person name="Estes C.F."/>
            <person name="Foster J.M."/>
            <person name="Ganatra M."/>
            <person name="Gregory W.F."/>
            <person name="Johnson N.M."/>
            <person name="Jin J."/>
            <person name="Komuniecki R."/>
            <person name="Korf I."/>
            <person name="Kumar S."/>
            <person name="Laney S."/>
            <person name="Li B.W."/>
            <person name="Li W."/>
            <person name="Lindblom T.H."/>
            <person name="Lustigman S."/>
            <person name="Ma D."/>
            <person name="Maina C.V."/>
            <person name="Martin D.M."/>
            <person name="McCarter J.P."/>
            <person name="McReynolds L."/>
            <person name="Mitreva M."/>
            <person name="Nutman T.B."/>
            <person name="Parkinson J."/>
            <person name="Peregrin-Alvarez J.M."/>
            <person name="Poole C."/>
            <person name="Ren Q."/>
            <person name="Saunders L."/>
            <person name="Sluder A.E."/>
            <person name="Smith K."/>
            <person name="Stanke M."/>
            <person name="Unnasch T.R."/>
            <person name="Ware J."/>
            <person name="Wei A.D."/>
            <person name="Weil G."/>
            <person name="Williams D.J."/>
            <person name="Zhang Y."/>
            <person name="Williams S.A."/>
            <person name="Fraser-Liggett C."/>
            <person name="Slatko B."/>
            <person name="Blaxter M.L."/>
            <person name="Scott A.L."/>
        </authorList>
    </citation>
    <scope>NUCLEOTIDE SEQUENCE</scope>
    <source>
        <strain evidence="3">FR3</strain>
    </source>
</reference>
<feature type="domain" description="DUF7774" evidence="2">
    <location>
        <begin position="345"/>
        <end position="428"/>
    </location>
</feature>
<dbReference type="Pfam" id="PF24983">
    <property type="entry name" value="DUF7774"/>
    <property type="match status" value="1"/>
</dbReference>
<proteinExistence type="predicted"/>
<feature type="region of interest" description="Disordered" evidence="1">
    <location>
        <begin position="722"/>
        <end position="760"/>
    </location>
</feature>
<feature type="compositionally biased region" description="Polar residues" evidence="1">
    <location>
        <begin position="108"/>
        <end position="130"/>
    </location>
</feature>
<accession>A0A0J9XXH8</accession>
<dbReference type="WormBase" id="Bm10393">
    <property type="protein sequence ID" value="BM42990"/>
    <property type="gene ID" value="WBGene00230654"/>
</dbReference>
<gene>
    <name evidence="3 4" type="ORF">Bm10393</name>
    <name evidence="3" type="ORF">BM_Bm10393</name>
</gene>
<protein>
    <submittedName>
        <fullName evidence="3">Bm10393</fullName>
    </submittedName>
</protein>
<evidence type="ECO:0000256" key="1">
    <source>
        <dbReference type="SAM" id="MobiDB-lite"/>
    </source>
</evidence>
<sequence>MSEENALKEKKGLTEEELKKLRARFKRRQNKFAAIKGQTQIRIAAGIMPHIAVLSPRCAEEEAFEKVDVDINPIITETNKGKKNALLNKSTLLERKSAHRSKNEDAYTTRSSETFSQQSCLNSSTKANRVSQSGSTSSTANSINKLRATQKSKETKKKCSETNSSLEFKIGKVKSIKSRPNTLKNKVKVEDVKETKQVKYGMTESEKKNRKDRNVVPNEKVAGHKLKSETSNFSSVESSIKAELLPANTFSEEYPQSTQDINLLLKPIEMTKKDQSLYEKMDDEIVLDTNLLQSLATDLITESKKVNKDVLGDDIAKKLIEIEKKDQSTIDQDHIKEQREVVVSEIAKRIVEALTSNQVLGKVLTPEEAVILRDYFSRKIPLSEKVLATLDTALDKILRRAHEFYDDKKELDIFLKDRDSAKTKVLDALIAKKSNYLADLMMDASFYADRISKGLIDAYKLATEGILIARDNLQYMQAAVGHTYRYSKDMAYRGAALTYETAARGKELAEIGASVSTQMTYDAAKLTLDAAVRGKQFAEKGAAIGSKMTLDAAIRGKQLAEQGAAIGTKMTSGAAKMTLDAVIRGKQLAEQGAAIGTKMHKNDAASDAAKMTYDVTNRGRGLAGLGIAIGAKMTEAAASKGLQIAEGTIHAASKGTQMVKDNLTAANSTTLDCSETALESAVQATKLVGEKVTNLTGAMNQARSDIRKSSEWILSFFQRPVCGTSGTSEVEDTDNDSSDDNSDKNEASLSVNEKSKVVNQ</sequence>